<protein>
    <submittedName>
        <fullName evidence="1">Uncharacterized protein</fullName>
    </submittedName>
</protein>
<dbReference type="Proteomes" id="UP001218218">
    <property type="component" value="Unassembled WGS sequence"/>
</dbReference>
<evidence type="ECO:0000313" key="2">
    <source>
        <dbReference type="Proteomes" id="UP001218218"/>
    </source>
</evidence>
<sequence length="197" mass="22216">MWRSDVQLILFASLSLIPDNTLRYTALGSAIAPTSVYNIHFSIATWLHRPEKNIQQTEAFIEEVKSKCPWPRDQFRLAEERVRLLDALAAEKPTWKKYWFLKRSVAECANRVKSIRAAVQQLQLVLESEIQQKLNEDIKETRSILTNTWPACAACQGVTTSQINLSGQSVSVYRSAFADNLSTSSSNAPKNSTVSQV</sequence>
<keyword evidence="2" id="KW-1185">Reference proteome</keyword>
<organism evidence="1 2">
    <name type="scientific">Mycena albidolilacea</name>
    <dbReference type="NCBI Taxonomy" id="1033008"/>
    <lineage>
        <taxon>Eukaryota</taxon>
        <taxon>Fungi</taxon>
        <taxon>Dikarya</taxon>
        <taxon>Basidiomycota</taxon>
        <taxon>Agaricomycotina</taxon>
        <taxon>Agaricomycetes</taxon>
        <taxon>Agaricomycetidae</taxon>
        <taxon>Agaricales</taxon>
        <taxon>Marasmiineae</taxon>
        <taxon>Mycenaceae</taxon>
        <taxon>Mycena</taxon>
    </lineage>
</organism>
<reference evidence="1" key="1">
    <citation type="submission" date="2023-03" db="EMBL/GenBank/DDBJ databases">
        <title>Massive genome expansion in bonnet fungi (Mycena s.s.) driven by repeated elements and novel gene families across ecological guilds.</title>
        <authorList>
            <consortium name="Lawrence Berkeley National Laboratory"/>
            <person name="Harder C.B."/>
            <person name="Miyauchi S."/>
            <person name="Viragh M."/>
            <person name="Kuo A."/>
            <person name="Thoen E."/>
            <person name="Andreopoulos B."/>
            <person name="Lu D."/>
            <person name="Skrede I."/>
            <person name="Drula E."/>
            <person name="Henrissat B."/>
            <person name="Morin E."/>
            <person name="Kohler A."/>
            <person name="Barry K."/>
            <person name="LaButti K."/>
            <person name="Morin E."/>
            <person name="Salamov A."/>
            <person name="Lipzen A."/>
            <person name="Mereny Z."/>
            <person name="Hegedus B."/>
            <person name="Baldrian P."/>
            <person name="Stursova M."/>
            <person name="Weitz H."/>
            <person name="Taylor A."/>
            <person name="Grigoriev I.V."/>
            <person name="Nagy L.G."/>
            <person name="Martin F."/>
            <person name="Kauserud H."/>
        </authorList>
    </citation>
    <scope>NUCLEOTIDE SEQUENCE</scope>
    <source>
        <strain evidence="1">CBHHK002</strain>
    </source>
</reference>
<evidence type="ECO:0000313" key="1">
    <source>
        <dbReference type="EMBL" id="KAJ7364898.1"/>
    </source>
</evidence>
<accession>A0AAD7F2Q4</accession>
<gene>
    <name evidence="1" type="ORF">DFH08DRAFT_799211</name>
</gene>
<name>A0AAD7F2Q4_9AGAR</name>
<dbReference type="EMBL" id="JARIHO010000003">
    <property type="protein sequence ID" value="KAJ7364898.1"/>
    <property type="molecule type" value="Genomic_DNA"/>
</dbReference>
<dbReference type="AlphaFoldDB" id="A0AAD7F2Q4"/>
<proteinExistence type="predicted"/>
<comment type="caution">
    <text evidence="1">The sequence shown here is derived from an EMBL/GenBank/DDBJ whole genome shotgun (WGS) entry which is preliminary data.</text>
</comment>